<evidence type="ECO:0000256" key="2">
    <source>
        <dbReference type="ARBA" id="ARBA00022741"/>
    </source>
</evidence>
<dbReference type="Proteomes" id="UP000515847">
    <property type="component" value="Chromosome"/>
</dbReference>
<dbReference type="GO" id="GO:0006281">
    <property type="term" value="P:DNA repair"/>
    <property type="evidence" value="ECO:0007669"/>
    <property type="project" value="UniProtKB-KW"/>
</dbReference>
<keyword evidence="5" id="KW-0347">Helicase</keyword>
<dbReference type="OrthoDB" id="9758506at2"/>
<dbReference type="PANTHER" id="PTHR30591:SF1">
    <property type="entry name" value="RECBCD ENZYME SUBUNIT RECC"/>
    <property type="match status" value="1"/>
</dbReference>
<evidence type="ECO:0000256" key="8">
    <source>
        <dbReference type="ARBA" id="ARBA00023125"/>
    </source>
</evidence>
<gene>
    <name evidence="11" type="ORF">BR63_03620</name>
</gene>
<keyword evidence="3" id="KW-0227">DNA damage</keyword>
<evidence type="ECO:0000256" key="6">
    <source>
        <dbReference type="ARBA" id="ARBA00022839"/>
    </source>
</evidence>
<evidence type="ECO:0000256" key="4">
    <source>
        <dbReference type="ARBA" id="ARBA00022801"/>
    </source>
</evidence>
<dbReference type="InterPro" id="IPR038726">
    <property type="entry name" value="PDDEXK_AddAB-type"/>
</dbReference>
<dbReference type="GO" id="GO:0005524">
    <property type="term" value="F:ATP binding"/>
    <property type="evidence" value="ECO:0007669"/>
    <property type="project" value="UniProtKB-KW"/>
</dbReference>
<keyword evidence="2" id="KW-0547">Nucleotide-binding</keyword>
<evidence type="ECO:0000256" key="1">
    <source>
        <dbReference type="ARBA" id="ARBA00022722"/>
    </source>
</evidence>
<organism evidence="11 12">
    <name type="scientific">Thermanaerosceptrum fracticalcis</name>
    <dbReference type="NCBI Taxonomy" id="1712410"/>
    <lineage>
        <taxon>Bacteria</taxon>
        <taxon>Bacillati</taxon>
        <taxon>Bacillota</taxon>
        <taxon>Clostridia</taxon>
        <taxon>Eubacteriales</taxon>
        <taxon>Peptococcaceae</taxon>
        <taxon>Thermanaerosceptrum</taxon>
    </lineage>
</organism>
<dbReference type="Gene3D" id="3.90.320.10">
    <property type="match status" value="1"/>
</dbReference>
<keyword evidence="12" id="KW-1185">Reference proteome</keyword>
<evidence type="ECO:0000259" key="10">
    <source>
        <dbReference type="Pfam" id="PF12705"/>
    </source>
</evidence>
<dbReference type="PANTHER" id="PTHR30591">
    <property type="entry name" value="RECBCD ENZYME SUBUNIT RECC"/>
    <property type="match status" value="1"/>
</dbReference>
<keyword evidence="4" id="KW-0378">Hydrolase</keyword>
<dbReference type="KEGG" id="tfr:BR63_03620"/>
<dbReference type="EMBL" id="CP045798">
    <property type="protein sequence ID" value="QNB45485.1"/>
    <property type="molecule type" value="Genomic_DNA"/>
</dbReference>
<evidence type="ECO:0000256" key="9">
    <source>
        <dbReference type="ARBA" id="ARBA00023204"/>
    </source>
</evidence>
<sequence length="1028" mass="117697">MRNFLTSLNKKCEEYRFEEKVLIVPSHSAGQQILQAFARQGCSCLNLKPDTLFSLAEDLLKLSLYRRRLTLIPENLGNYLLLRVLKDLSFQQKLNYFTQLDITPGISRSIYSAINELKLAGINYTDIKDDMFVNPQKGADFNLIFKAYEETLQRNGFIDAADLLKTAMTEDILSKGKEVLYLLPENLKLYPMERLFLEKLSTSGYQVLEFAPVQGLNKPEKCIVLSGQEGKIDVKTDKDRLSWLYDMDHAPAPFNDNSTDLFHAYGETNEVKEVLRRIIKNQLLLDEVTISYTSQEPYVQLFYDLSQQYNIPMTFGEGIGIINSRPGRLFFGLLEWIGNNYDVSLLISLINNGDFRVDDEKAAPSNSTIIALLRNAGIGWGRERYNQQLAILSGSYEEKVGKAQEQNKKEKNIRLLENAKWLQEFMEKIFVLLPEEINNRVDYAAFLHGVTGIVETFGNITGDIDGAAKKIIIDELSLMSATANEEMSLEEAIKRLEDLVSGIRVGRSNPKPGAIHVTGYRQGLWVFRENTFVVGLDAHKFPGQLREDPILLDIERQNMGLGFLQRKYQVRENLYDMVQLLSALPGNVTLSYSSFDTVENRDVFPSPLLMQYYRLKTGEKTKDYSQLLLAFTEKKAFVPRNLADVLDPTEYWLNLNFVAGGIKEPERSLVSCYRHWENGLKAWEARRNHLYTSYDGLINSNVSLDPRKNHQLVLSATQFEDLAKCPFAYFLKYILRISPPEELAFDPGVWLDAAARGSLLHSIFEQFYMKLIDRKEKPQLGKHQALMYEIASELLSKQKEMLPPPSSVIYELESREIQDSCRVFLASEEEECQGADPRFFELSFGVNAEETPGLGQIGPVYLELPNGEGLYLRGRIDRVDQVGDQVFRVLDYKSGSTYVFEEGKPFQRGTQLQHTLYAMAAEKILSQYGLFTSPRVEEGVYVFPTLKGEGQRIVRKYHLRERLLEIIEVLCDILHAGAFIMSFEDKHCKFCDYPEVCRRELFAPVVEAKLIAPCNPQLEKVRRLEDYE</sequence>
<evidence type="ECO:0000256" key="7">
    <source>
        <dbReference type="ARBA" id="ARBA00022840"/>
    </source>
</evidence>
<feature type="domain" description="PD-(D/E)XK endonuclease-like" evidence="10">
    <location>
        <begin position="714"/>
        <end position="998"/>
    </location>
</feature>
<dbReference type="GO" id="GO:0004386">
    <property type="term" value="F:helicase activity"/>
    <property type="evidence" value="ECO:0007669"/>
    <property type="project" value="UniProtKB-KW"/>
</dbReference>
<dbReference type="SUPFAM" id="SSF52540">
    <property type="entry name" value="P-loop containing nucleoside triphosphate hydrolases"/>
    <property type="match status" value="1"/>
</dbReference>
<dbReference type="SUPFAM" id="SSF52980">
    <property type="entry name" value="Restriction endonuclease-like"/>
    <property type="match status" value="1"/>
</dbReference>
<dbReference type="GO" id="GO:0004527">
    <property type="term" value="F:exonuclease activity"/>
    <property type="evidence" value="ECO:0007669"/>
    <property type="project" value="UniProtKB-KW"/>
</dbReference>
<dbReference type="Pfam" id="PF12705">
    <property type="entry name" value="PDDEXK_1"/>
    <property type="match status" value="1"/>
</dbReference>
<evidence type="ECO:0000256" key="3">
    <source>
        <dbReference type="ARBA" id="ARBA00022763"/>
    </source>
</evidence>
<accession>A0A7G6E081</accession>
<dbReference type="RefSeq" id="WP_051966139.1">
    <property type="nucleotide sequence ID" value="NZ_CP045798.1"/>
</dbReference>
<reference evidence="11 12" key="1">
    <citation type="journal article" date="2019" name="Front. Microbiol.">
        <title>Thermoanaerosceptrum fracticalcis gen. nov. sp. nov., a Novel Fumarate-Fermenting Microorganism From a Deep Fractured Carbonate Aquifer of the US Great Basin.</title>
        <authorList>
            <person name="Hamilton-Brehm S.D."/>
            <person name="Stewart L.E."/>
            <person name="Zavarin M."/>
            <person name="Caldwell M."/>
            <person name="Lawson P.A."/>
            <person name="Onstott T.C."/>
            <person name="Grzymski J."/>
            <person name="Neveux I."/>
            <person name="Lollar B.S."/>
            <person name="Russell C.E."/>
            <person name="Moser D.P."/>
        </authorList>
    </citation>
    <scope>NUCLEOTIDE SEQUENCE [LARGE SCALE GENOMIC DNA]</scope>
    <source>
        <strain evidence="11 12">DRI-13</strain>
    </source>
</reference>
<dbReference type="InterPro" id="IPR027417">
    <property type="entry name" value="P-loop_NTPase"/>
</dbReference>
<dbReference type="GO" id="GO:0006310">
    <property type="term" value="P:DNA recombination"/>
    <property type="evidence" value="ECO:0007669"/>
    <property type="project" value="TreeGrafter"/>
</dbReference>
<evidence type="ECO:0000313" key="12">
    <source>
        <dbReference type="Proteomes" id="UP000515847"/>
    </source>
</evidence>
<keyword evidence="6" id="KW-0269">Exonuclease</keyword>
<evidence type="ECO:0000256" key="5">
    <source>
        <dbReference type="ARBA" id="ARBA00022806"/>
    </source>
</evidence>
<name>A0A7G6E081_THEFR</name>
<keyword evidence="8" id="KW-0238">DNA-binding</keyword>
<dbReference type="AlphaFoldDB" id="A0A7G6E081"/>
<keyword evidence="7" id="KW-0067">ATP-binding</keyword>
<keyword evidence="9" id="KW-0234">DNA repair</keyword>
<dbReference type="InterPro" id="IPR011335">
    <property type="entry name" value="Restrct_endonuc-II-like"/>
</dbReference>
<dbReference type="InterPro" id="IPR011604">
    <property type="entry name" value="PDDEXK-like_dom_sf"/>
</dbReference>
<evidence type="ECO:0000313" key="11">
    <source>
        <dbReference type="EMBL" id="QNB45485.1"/>
    </source>
</evidence>
<protein>
    <submittedName>
        <fullName evidence="11">PD-(D/E)XK nuclease family protein</fullName>
    </submittedName>
</protein>
<keyword evidence="1" id="KW-0540">Nuclease</keyword>
<proteinExistence type="predicted"/>
<dbReference type="GO" id="GO:0003677">
    <property type="term" value="F:DNA binding"/>
    <property type="evidence" value="ECO:0007669"/>
    <property type="project" value="UniProtKB-KW"/>
</dbReference>